<dbReference type="GO" id="GO:0032259">
    <property type="term" value="P:methylation"/>
    <property type="evidence" value="ECO:0007669"/>
    <property type="project" value="UniProtKB-KW"/>
</dbReference>
<dbReference type="OrthoDB" id="9804312at2"/>
<dbReference type="STRING" id="1650663.GCA_001486665_00209"/>
<protein>
    <submittedName>
        <fullName evidence="4">Methyltransferase family protein</fullName>
    </submittedName>
</protein>
<dbReference type="GeneID" id="97380569"/>
<keyword evidence="1 4" id="KW-0489">Methyltransferase</keyword>
<dbReference type="GO" id="GO:0008168">
    <property type="term" value="F:methyltransferase activity"/>
    <property type="evidence" value="ECO:0007669"/>
    <property type="project" value="UniProtKB-KW"/>
</dbReference>
<gene>
    <name evidence="4" type="ORF">EDD77_103151</name>
</gene>
<reference evidence="4 5" key="1">
    <citation type="submission" date="2019-03" db="EMBL/GenBank/DDBJ databases">
        <title>Genomic Encyclopedia of Type Strains, Phase IV (KMG-IV): sequencing the most valuable type-strain genomes for metagenomic binning, comparative biology and taxonomic classification.</title>
        <authorList>
            <person name="Goeker M."/>
        </authorList>
    </citation>
    <scope>NUCLEOTIDE SEQUENCE [LARGE SCALE GENOMIC DNA]</scope>
    <source>
        <strain evidence="4 5">DSM 100451</strain>
    </source>
</reference>
<name>A0A4R1R5M3_9FIRM</name>
<evidence type="ECO:0000313" key="4">
    <source>
        <dbReference type="EMBL" id="TCL60826.1"/>
    </source>
</evidence>
<evidence type="ECO:0000313" key="5">
    <source>
        <dbReference type="Proteomes" id="UP000295184"/>
    </source>
</evidence>
<feature type="domain" description="Methyltransferase" evidence="3">
    <location>
        <begin position="42"/>
        <end position="133"/>
    </location>
</feature>
<organism evidence="4 5">
    <name type="scientific">Allofournierella massiliensis</name>
    <dbReference type="NCBI Taxonomy" id="1650663"/>
    <lineage>
        <taxon>Bacteria</taxon>
        <taxon>Bacillati</taxon>
        <taxon>Bacillota</taxon>
        <taxon>Clostridia</taxon>
        <taxon>Eubacteriales</taxon>
        <taxon>Oscillospiraceae</taxon>
        <taxon>Allofournierella</taxon>
    </lineage>
</organism>
<dbReference type="PANTHER" id="PTHR43861">
    <property type="entry name" value="TRANS-ACONITATE 2-METHYLTRANSFERASE-RELATED"/>
    <property type="match status" value="1"/>
</dbReference>
<keyword evidence="2 4" id="KW-0808">Transferase</keyword>
<dbReference type="PANTHER" id="PTHR43861:SF1">
    <property type="entry name" value="TRANS-ACONITATE 2-METHYLTRANSFERASE"/>
    <property type="match status" value="1"/>
</dbReference>
<comment type="caution">
    <text evidence="4">The sequence shown here is derived from an EMBL/GenBank/DDBJ whole genome shotgun (WGS) entry which is preliminary data.</text>
</comment>
<sequence>MSELKQNYYGSLCTEMYEILHEQAPQDELNFYLSYAEKGKKILEPLCGSGRFLVPFLKRGFDISGMDLSGEMLAKLKQKAPDAKAIQADIINYAVQEQFDYIFIPSGSVSLFTDMGMCQRILQKMKELLAPGGKFVFAVDTVFDRCEEDSDYKVNVSVKTKEGYDLVLKGKNHYDEKSQTQFSPSIYELYHGAELLQSETMDFQTHLYRYGEMDEYLRGCGFKSISVYSNYQKEPAVNDQCEMFIYECSQAL</sequence>
<dbReference type="CDD" id="cd02440">
    <property type="entry name" value="AdoMet_MTases"/>
    <property type="match status" value="1"/>
</dbReference>
<evidence type="ECO:0000256" key="2">
    <source>
        <dbReference type="ARBA" id="ARBA00022679"/>
    </source>
</evidence>
<dbReference type="Gene3D" id="2.20.25.110">
    <property type="entry name" value="S-adenosyl-L-methionine-dependent methyltransferases"/>
    <property type="match status" value="1"/>
</dbReference>
<dbReference type="Proteomes" id="UP000295184">
    <property type="component" value="Unassembled WGS sequence"/>
</dbReference>
<dbReference type="Pfam" id="PF13649">
    <property type="entry name" value="Methyltransf_25"/>
    <property type="match status" value="1"/>
</dbReference>
<dbReference type="EMBL" id="SLUM01000003">
    <property type="protein sequence ID" value="TCL60826.1"/>
    <property type="molecule type" value="Genomic_DNA"/>
</dbReference>
<dbReference type="Gene3D" id="3.40.50.150">
    <property type="entry name" value="Vaccinia Virus protein VP39"/>
    <property type="match status" value="1"/>
</dbReference>
<proteinExistence type="predicted"/>
<evidence type="ECO:0000259" key="3">
    <source>
        <dbReference type="Pfam" id="PF13649"/>
    </source>
</evidence>
<dbReference type="SUPFAM" id="SSF53335">
    <property type="entry name" value="S-adenosyl-L-methionine-dependent methyltransferases"/>
    <property type="match status" value="1"/>
</dbReference>
<dbReference type="RefSeq" id="WP_058962741.1">
    <property type="nucleotide sequence ID" value="NZ_CAXSPG010000005.1"/>
</dbReference>
<accession>A0A4R1R5M3</accession>
<evidence type="ECO:0000256" key="1">
    <source>
        <dbReference type="ARBA" id="ARBA00022603"/>
    </source>
</evidence>
<dbReference type="AlphaFoldDB" id="A0A4R1R5M3"/>
<dbReference type="InterPro" id="IPR041698">
    <property type="entry name" value="Methyltransf_25"/>
</dbReference>
<dbReference type="InterPro" id="IPR029063">
    <property type="entry name" value="SAM-dependent_MTases_sf"/>
</dbReference>